<dbReference type="Proteomes" id="UP000272238">
    <property type="component" value="Unassembled WGS sequence"/>
</dbReference>
<dbReference type="Gene3D" id="6.10.340.10">
    <property type="match status" value="1"/>
</dbReference>
<comment type="similarity">
    <text evidence="5">Belongs to the methyl-accepting chemotaxis (MCP) protein family.</text>
</comment>
<evidence type="ECO:0000313" key="11">
    <source>
        <dbReference type="Proteomes" id="UP000272238"/>
    </source>
</evidence>
<dbReference type="EMBL" id="RBZN01000011">
    <property type="protein sequence ID" value="RKQ18063.1"/>
    <property type="molecule type" value="Genomic_DNA"/>
</dbReference>
<feature type="domain" description="HAMP" evidence="9">
    <location>
        <begin position="157"/>
        <end position="209"/>
    </location>
</feature>
<sequence length="514" mass="57791">MRLKRYIKVNDRLLVLMIVCILSNCILAIFSMDYLRKMENNTERMYEEKVLAVNTISNIEESVYQGNFREAREIQNNLPNFDKKLEFYSKQLNTTLTDQNLKESLNILKETKQYVVDRANSQLNTYQKDIAFGYKLLTSVSLFIILVIIYFNLGATRAVKIPTSQLKSLLKKAEQGDFTSVATYDTKDELGEVMLSFNQMATEVKELLKIVQQSAASVDEANEQLQRASEKTTEASIHISQDATSLTKSTIRSTEQLDVNTISIQEIASGVETITQQIEYIERNIHQTVNEANAGVHYVTMNMEQMQKIEHAVTLTNEMMLVLANHSNKIEQVIEIINSIAEQTKLLALNAAIEAARAGESGKGFSVVAGEVRKLSEQSVDSTRVIEEIVKLIQKDMKESVHFMASAIESVQSGIEITNQTAAKFQQIVSAVNEVGPHIGEVSATIHSITTNTKEVANNSVQLRDMAKQNALRIEKVSNATNEQLNATRKMHSEIQRIAKNIRSLTNSIKKFKV</sequence>
<evidence type="ECO:0000256" key="3">
    <source>
        <dbReference type="ARBA" id="ARBA00023136"/>
    </source>
</evidence>
<evidence type="ECO:0000256" key="7">
    <source>
        <dbReference type="SAM" id="Phobius"/>
    </source>
</evidence>
<dbReference type="Pfam" id="PF00015">
    <property type="entry name" value="MCPsignal"/>
    <property type="match status" value="1"/>
</dbReference>
<organism evidence="10 11">
    <name type="scientific">Ureibacillus endophyticus</name>
    <dbReference type="NCBI Taxonomy" id="1978490"/>
    <lineage>
        <taxon>Bacteria</taxon>
        <taxon>Bacillati</taxon>
        <taxon>Bacillota</taxon>
        <taxon>Bacilli</taxon>
        <taxon>Bacillales</taxon>
        <taxon>Caryophanaceae</taxon>
        <taxon>Ureibacillus</taxon>
    </lineage>
</organism>
<dbReference type="InterPro" id="IPR024478">
    <property type="entry name" value="HlyB_4HB_MCP"/>
</dbReference>
<name>A0A494Z677_9BACL</name>
<keyword evidence="2" id="KW-1003">Cell membrane</keyword>
<dbReference type="GO" id="GO:0005886">
    <property type="term" value="C:plasma membrane"/>
    <property type="evidence" value="ECO:0007669"/>
    <property type="project" value="UniProtKB-SubCell"/>
</dbReference>
<dbReference type="Gene3D" id="1.10.287.950">
    <property type="entry name" value="Methyl-accepting chemotaxis protein"/>
    <property type="match status" value="1"/>
</dbReference>
<keyword evidence="3 7" id="KW-0472">Membrane</keyword>
<keyword evidence="7" id="KW-1133">Transmembrane helix</keyword>
<evidence type="ECO:0000256" key="2">
    <source>
        <dbReference type="ARBA" id="ARBA00022475"/>
    </source>
</evidence>
<feature type="transmembrane region" description="Helical" evidence="7">
    <location>
        <begin position="12"/>
        <end position="35"/>
    </location>
</feature>
<dbReference type="SMART" id="SM00304">
    <property type="entry name" value="HAMP"/>
    <property type="match status" value="1"/>
</dbReference>
<dbReference type="InterPro" id="IPR003660">
    <property type="entry name" value="HAMP_dom"/>
</dbReference>
<dbReference type="PANTHER" id="PTHR32089">
    <property type="entry name" value="METHYL-ACCEPTING CHEMOTAXIS PROTEIN MCPB"/>
    <property type="match status" value="1"/>
</dbReference>
<dbReference type="PANTHER" id="PTHR32089:SF112">
    <property type="entry name" value="LYSOZYME-LIKE PROTEIN-RELATED"/>
    <property type="match status" value="1"/>
</dbReference>
<comment type="caution">
    <text evidence="10">The sequence shown here is derived from an EMBL/GenBank/DDBJ whole genome shotgun (WGS) entry which is preliminary data.</text>
</comment>
<keyword evidence="11" id="KW-1185">Reference proteome</keyword>
<dbReference type="SUPFAM" id="SSF58104">
    <property type="entry name" value="Methyl-accepting chemotaxis protein (MCP) signaling domain"/>
    <property type="match status" value="1"/>
</dbReference>
<dbReference type="OrthoDB" id="358716at2"/>
<evidence type="ECO:0000259" key="9">
    <source>
        <dbReference type="PROSITE" id="PS50885"/>
    </source>
</evidence>
<dbReference type="CDD" id="cd06225">
    <property type="entry name" value="HAMP"/>
    <property type="match status" value="1"/>
</dbReference>
<reference evidence="10 11" key="1">
    <citation type="journal article" date="2016" name="Antonie Van Leeuwenhoek">
        <title>Lysinibacillus endophyticus sp. nov., an indole-3-acetic acid producing endophytic bacterium isolated from corn root (Zea mays cv. Xinken-5).</title>
        <authorList>
            <person name="Yu J."/>
            <person name="Guan X."/>
            <person name="Liu C."/>
            <person name="Xiang W."/>
            <person name="Yu Z."/>
            <person name="Liu X."/>
            <person name="Wang G."/>
        </authorList>
    </citation>
    <scope>NUCLEOTIDE SEQUENCE [LARGE SCALE GENOMIC DNA]</scope>
    <source>
        <strain evidence="10 11">DSM 100506</strain>
    </source>
</reference>
<evidence type="ECO:0000256" key="6">
    <source>
        <dbReference type="PROSITE-ProRule" id="PRU00284"/>
    </source>
</evidence>
<dbReference type="PROSITE" id="PS50885">
    <property type="entry name" value="HAMP"/>
    <property type="match status" value="1"/>
</dbReference>
<feature type="domain" description="Methyl-accepting transducer" evidence="8">
    <location>
        <begin position="228"/>
        <end position="464"/>
    </location>
</feature>
<dbReference type="PROSITE" id="PS50111">
    <property type="entry name" value="CHEMOTAXIS_TRANSDUC_2"/>
    <property type="match status" value="1"/>
</dbReference>
<dbReference type="InterPro" id="IPR004089">
    <property type="entry name" value="MCPsignal_dom"/>
</dbReference>
<dbReference type="RefSeq" id="WP_121214005.1">
    <property type="nucleotide sequence ID" value="NZ_RBZN01000011.1"/>
</dbReference>
<evidence type="ECO:0000256" key="4">
    <source>
        <dbReference type="ARBA" id="ARBA00023224"/>
    </source>
</evidence>
<feature type="transmembrane region" description="Helical" evidence="7">
    <location>
        <begin position="132"/>
        <end position="153"/>
    </location>
</feature>
<keyword evidence="7" id="KW-0812">Transmembrane</keyword>
<keyword evidence="4 6" id="KW-0807">Transducer</keyword>
<dbReference type="GO" id="GO:0007165">
    <property type="term" value="P:signal transduction"/>
    <property type="evidence" value="ECO:0007669"/>
    <property type="project" value="UniProtKB-KW"/>
</dbReference>
<gene>
    <name evidence="10" type="ORF">D8M03_06690</name>
</gene>
<protein>
    <submittedName>
        <fullName evidence="10">Methyl-accepting chemotaxis protein</fullName>
    </submittedName>
</protein>
<dbReference type="AlphaFoldDB" id="A0A494Z677"/>
<evidence type="ECO:0000313" key="10">
    <source>
        <dbReference type="EMBL" id="RKQ18063.1"/>
    </source>
</evidence>
<comment type="subcellular location">
    <subcellularLocation>
        <location evidence="1">Cell membrane</location>
    </subcellularLocation>
</comment>
<accession>A0A494Z677</accession>
<evidence type="ECO:0000259" key="8">
    <source>
        <dbReference type="PROSITE" id="PS50111"/>
    </source>
</evidence>
<dbReference type="Pfam" id="PF00672">
    <property type="entry name" value="HAMP"/>
    <property type="match status" value="1"/>
</dbReference>
<evidence type="ECO:0000256" key="5">
    <source>
        <dbReference type="ARBA" id="ARBA00029447"/>
    </source>
</evidence>
<dbReference type="Pfam" id="PF12729">
    <property type="entry name" value="4HB_MCP_1"/>
    <property type="match status" value="1"/>
</dbReference>
<proteinExistence type="inferred from homology"/>
<evidence type="ECO:0000256" key="1">
    <source>
        <dbReference type="ARBA" id="ARBA00004236"/>
    </source>
</evidence>
<dbReference type="SMART" id="SM00283">
    <property type="entry name" value="MA"/>
    <property type="match status" value="1"/>
</dbReference>